<evidence type="ECO:0000313" key="17">
    <source>
        <dbReference type="Proteomes" id="UP000216057"/>
    </source>
</evidence>
<dbReference type="AlphaFoldDB" id="A0A261GE73"/>
<keyword evidence="6" id="KW-0808">Transferase</keyword>
<keyword evidence="11 12" id="KW-0472">Membrane</keyword>
<dbReference type="Gene3D" id="3.30.565.10">
    <property type="entry name" value="Histidine kinase-like ATPase, C-terminal domain"/>
    <property type="match status" value="1"/>
</dbReference>
<dbReference type="InterPro" id="IPR003660">
    <property type="entry name" value="HAMP_dom"/>
</dbReference>
<dbReference type="PROSITE" id="PS50109">
    <property type="entry name" value="HIS_KIN"/>
    <property type="match status" value="1"/>
</dbReference>
<dbReference type="Gene3D" id="6.10.340.10">
    <property type="match status" value="1"/>
</dbReference>
<evidence type="ECO:0000256" key="1">
    <source>
        <dbReference type="ARBA" id="ARBA00000085"/>
    </source>
</evidence>
<dbReference type="InterPro" id="IPR004358">
    <property type="entry name" value="Sig_transdc_His_kin-like_C"/>
</dbReference>
<dbReference type="PANTHER" id="PTHR43711:SF1">
    <property type="entry name" value="HISTIDINE KINASE 1"/>
    <property type="match status" value="1"/>
</dbReference>
<gene>
    <name evidence="16" type="ORF">BE0216_01210</name>
    <name evidence="15" type="ORF">BEUL_0672</name>
</gene>
<evidence type="ECO:0000313" key="16">
    <source>
        <dbReference type="EMBL" id="QOL31229.1"/>
    </source>
</evidence>
<dbReference type="RefSeq" id="WP_094636284.1">
    <property type="nucleotide sequence ID" value="NZ_CP062938.1"/>
</dbReference>
<dbReference type="SMART" id="SM00304">
    <property type="entry name" value="HAMP"/>
    <property type="match status" value="1"/>
</dbReference>
<organism evidence="15 17">
    <name type="scientific">Bifidobacterium eulemuris</name>
    <dbReference type="NCBI Taxonomy" id="1765219"/>
    <lineage>
        <taxon>Bacteria</taxon>
        <taxon>Bacillati</taxon>
        <taxon>Actinomycetota</taxon>
        <taxon>Actinomycetes</taxon>
        <taxon>Bifidobacteriales</taxon>
        <taxon>Bifidobacteriaceae</taxon>
        <taxon>Bifidobacterium</taxon>
    </lineage>
</organism>
<dbReference type="Proteomes" id="UP000593943">
    <property type="component" value="Chromosome"/>
</dbReference>
<dbReference type="EMBL" id="CP062938">
    <property type="protein sequence ID" value="QOL31229.1"/>
    <property type="molecule type" value="Genomic_DNA"/>
</dbReference>
<comment type="cofactor">
    <cofactor evidence="2">
        <name>a divalent metal cation</name>
        <dbReference type="ChEBI" id="CHEBI:60240"/>
    </cofactor>
</comment>
<keyword evidence="10" id="KW-0902">Two-component regulatory system</keyword>
<evidence type="ECO:0000256" key="6">
    <source>
        <dbReference type="ARBA" id="ARBA00022679"/>
    </source>
</evidence>
<feature type="domain" description="HAMP" evidence="14">
    <location>
        <begin position="72"/>
        <end position="130"/>
    </location>
</feature>
<dbReference type="GO" id="GO:0000155">
    <property type="term" value="F:phosphorelay sensor kinase activity"/>
    <property type="evidence" value="ECO:0007669"/>
    <property type="project" value="InterPro"/>
</dbReference>
<keyword evidence="18" id="KW-1185">Reference proteome</keyword>
<dbReference type="Pfam" id="PF00512">
    <property type="entry name" value="HisKA"/>
    <property type="match status" value="1"/>
</dbReference>
<evidence type="ECO:0000256" key="5">
    <source>
        <dbReference type="ARBA" id="ARBA00022553"/>
    </source>
</evidence>
<dbReference type="OrthoDB" id="9786919at2"/>
<dbReference type="PROSITE" id="PS50885">
    <property type="entry name" value="HAMP"/>
    <property type="match status" value="1"/>
</dbReference>
<evidence type="ECO:0000313" key="18">
    <source>
        <dbReference type="Proteomes" id="UP000593943"/>
    </source>
</evidence>
<evidence type="ECO:0000256" key="9">
    <source>
        <dbReference type="ARBA" id="ARBA00022989"/>
    </source>
</evidence>
<evidence type="ECO:0000259" key="14">
    <source>
        <dbReference type="PROSITE" id="PS50885"/>
    </source>
</evidence>
<dbReference type="GO" id="GO:0005509">
    <property type="term" value="F:calcium ion binding"/>
    <property type="evidence" value="ECO:0007669"/>
    <property type="project" value="UniProtKB-ARBA"/>
</dbReference>
<evidence type="ECO:0000256" key="10">
    <source>
        <dbReference type="ARBA" id="ARBA00023012"/>
    </source>
</evidence>
<evidence type="ECO:0000259" key="13">
    <source>
        <dbReference type="PROSITE" id="PS50109"/>
    </source>
</evidence>
<dbReference type="InterPro" id="IPR036097">
    <property type="entry name" value="HisK_dim/P_sf"/>
</dbReference>
<dbReference type="FunFam" id="1.10.287.130:FF:000001">
    <property type="entry name" value="Two-component sensor histidine kinase"/>
    <property type="match status" value="1"/>
</dbReference>
<dbReference type="InterPro" id="IPR005467">
    <property type="entry name" value="His_kinase_dom"/>
</dbReference>
<dbReference type="SMART" id="SM00388">
    <property type="entry name" value="HisKA"/>
    <property type="match status" value="1"/>
</dbReference>
<comment type="catalytic activity">
    <reaction evidence="1">
        <text>ATP + protein L-histidine = ADP + protein N-phospho-L-histidine.</text>
        <dbReference type="EC" id="2.7.13.3"/>
    </reaction>
</comment>
<dbReference type="CDD" id="cd06225">
    <property type="entry name" value="HAMP"/>
    <property type="match status" value="1"/>
</dbReference>
<accession>A0A261GE73</accession>
<protein>
    <recommendedName>
        <fullName evidence="4">histidine kinase</fullName>
        <ecNumber evidence="4">2.7.13.3</ecNumber>
    </recommendedName>
</protein>
<dbReference type="PANTHER" id="PTHR43711">
    <property type="entry name" value="TWO-COMPONENT HISTIDINE KINASE"/>
    <property type="match status" value="1"/>
</dbReference>
<dbReference type="EC" id="2.7.13.3" evidence="4"/>
<dbReference type="CDD" id="cd00082">
    <property type="entry name" value="HisKA"/>
    <property type="match status" value="1"/>
</dbReference>
<keyword evidence="9 12" id="KW-1133">Transmembrane helix</keyword>
<dbReference type="EMBL" id="MWWZ01000004">
    <property type="protein sequence ID" value="OZG69266.1"/>
    <property type="molecule type" value="Genomic_DNA"/>
</dbReference>
<evidence type="ECO:0000256" key="8">
    <source>
        <dbReference type="ARBA" id="ARBA00022777"/>
    </source>
</evidence>
<evidence type="ECO:0000256" key="3">
    <source>
        <dbReference type="ARBA" id="ARBA00004236"/>
    </source>
</evidence>
<keyword evidence="8 15" id="KW-0418">Kinase</keyword>
<dbReference type="InterPro" id="IPR003594">
    <property type="entry name" value="HATPase_dom"/>
</dbReference>
<dbReference type="InterPro" id="IPR050736">
    <property type="entry name" value="Sensor_HK_Regulatory"/>
</dbReference>
<comment type="subcellular location">
    <subcellularLocation>
        <location evidence="3">Cell membrane</location>
    </subcellularLocation>
</comment>
<keyword evidence="5" id="KW-0597">Phosphoprotein</keyword>
<feature type="transmembrane region" description="Helical" evidence="12">
    <location>
        <begin position="12"/>
        <end position="36"/>
    </location>
</feature>
<dbReference type="SUPFAM" id="SSF47384">
    <property type="entry name" value="Homodimeric domain of signal transducing histidine kinase"/>
    <property type="match status" value="1"/>
</dbReference>
<evidence type="ECO:0000256" key="7">
    <source>
        <dbReference type="ARBA" id="ARBA00022692"/>
    </source>
</evidence>
<dbReference type="InterPro" id="IPR036890">
    <property type="entry name" value="HATPase_C_sf"/>
</dbReference>
<dbReference type="Pfam" id="PF02518">
    <property type="entry name" value="HATPase_c"/>
    <property type="match status" value="1"/>
</dbReference>
<dbReference type="GO" id="GO:0005886">
    <property type="term" value="C:plasma membrane"/>
    <property type="evidence" value="ECO:0007669"/>
    <property type="project" value="UniProtKB-SubCell"/>
</dbReference>
<dbReference type="Gene3D" id="1.10.287.130">
    <property type="match status" value="1"/>
</dbReference>
<dbReference type="PRINTS" id="PR00344">
    <property type="entry name" value="BCTRLSENSOR"/>
</dbReference>
<evidence type="ECO:0000256" key="2">
    <source>
        <dbReference type="ARBA" id="ARBA00001968"/>
    </source>
</evidence>
<dbReference type="Proteomes" id="UP000216057">
    <property type="component" value="Unassembled WGS sequence"/>
</dbReference>
<reference evidence="16 18" key="2">
    <citation type="submission" date="2020-10" db="EMBL/GenBank/DDBJ databases">
        <title>Genome sequencing of Bifidobacterium eulemuris_DSMZ_100216.</title>
        <authorList>
            <person name="Kim J."/>
        </authorList>
    </citation>
    <scope>NUCLEOTIDE SEQUENCE [LARGE SCALE GENOMIC DNA]</scope>
    <source>
        <strain evidence="16 18">DSM 100216</strain>
    </source>
</reference>
<evidence type="ECO:0000313" key="15">
    <source>
        <dbReference type="EMBL" id="OZG69266.1"/>
    </source>
</evidence>
<name>A0A261GE73_9BIFI</name>
<evidence type="ECO:0000256" key="12">
    <source>
        <dbReference type="SAM" id="Phobius"/>
    </source>
</evidence>
<dbReference type="SUPFAM" id="SSF55874">
    <property type="entry name" value="ATPase domain of HSP90 chaperone/DNA topoisomerase II/histidine kinase"/>
    <property type="match status" value="1"/>
</dbReference>
<feature type="transmembrane region" description="Helical" evidence="12">
    <location>
        <begin position="48"/>
        <end position="68"/>
    </location>
</feature>
<sequence length="352" mass="38816">MNARPTVKERRYSPWVFVWTFLILCVLAGGQALILAEYARIDKLPLPFILGMTGYWVIVAAVMSAVTYRQIRRRVKPMEEFAEASRQVAAGDFSVWLEPRHLEGSRQWDSIDQMYADFNTMVEELGSVEMLKDDFVSNVSHEIKTPLSIIQSYAALLERPDLSEEQRIEYAHTVVVASKRLSTLVSNVLRLSRMEAAGAHAQVDDYDLARQLADVVLGMGDLFDAKGIEFDVDIEDRVLVHADAGMMEIVWSNVLSNALKFTPSGGRVSLTQTSDERSATVTVDDTGCGMTASEAMHAFDKFYQGDTSHASEGNGLGLAMTKRAVELCGGDIAIASEPGRGTTVTVRVPVAR</sequence>
<dbReference type="InterPro" id="IPR003661">
    <property type="entry name" value="HisK_dim/P_dom"/>
</dbReference>
<dbReference type="SMART" id="SM00387">
    <property type="entry name" value="HATPase_c"/>
    <property type="match status" value="1"/>
</dbReference>
<evidence type="ECO:0000256" key="11">
    <source>
        <dbReference type="ARBA" id="ARBA00023136"/>
    </source>
</evidence>
<feature type="domain" description="Histidine kinase" evidence="13">
    <location>
        <begin position="138"/>
        <end position="352"/>
    </location>
</feature>
<dbReference type="FunFam" id="3.30.565.10:FF:000006">
    <property type="entry name" value="Sensor histidine kinase WalK"/>
    <property type="match status" value="1"/>
</dbReference>
<reference evidence="15 17" key="1">
    <citation type="journal article" date="2017" name="BMC Genomics">
        <title>Comparative genomic and phylogenomic analyses of the Bifidobacteriaceae family.</title>
        <authorList>
            <person name="Lugli G.A."/>
            <person name="Milani C."/>
            <person name="Turroni F."/>
            <person name="Duranti S."/>
            <person name="Mancabelli L."/>
            <person name="Mangifesta M."/>
            <person name="Ferrario C."/>
            <person name="Modesto M."/>
            <person name="Mattarelli P."/>
            <person name="Jiri K."/>
            <person name="van Sinderen D."/>
            <person name="Ventura M."/>
        </authorList>
    </citation>
    <scope>NUCLEOTIDE SEQUENCE [LARGE SCALE GENOMIC DNA]</scope>
    <source>
        <strain evidence="15 17">DSM 100216</strain>
    </source>
</reference>
<evidence type="ECO:0000256" key="4">
    <source>
        <dbReference type="ARBA" id="ARBA00012438"/>
    </source>
</evidence>
<keyword evidence="7 12" id="KW-0812">Transmembrane</keyword>
<dbReference type="KEGG" id="beu:BE0216_01210"/>
<proteinExistence type="predicted"/>